<organism evidence="5 6">
    <name type="scientific">Teichococcus aestuarii</name>
    <dbReference type="NCBI Taxonomy" id="568898"/>
    <lineage>
        <taxon>Bacteria</taxon>
        <taxon>Pseudomonadati</taxon>
        <taxon>Pseudomonadota</taxon>
        <taxon>Alphaproteobacteria</taxon>
        <taxon>Acetobacterales</taxon>
        <taxon>Roseomonadaceae</taxon>
        <taxon>Roseomonas</taxon>
    </lineage>
</organism>
<name>A0A2U1V9L5_9PROT</name>
<feature type="chain" id="PRO_5015589082" description="Imelysin-like domain-containing protein" evidence="3">
    <location>
        <begin position="29"/>
        <end position="369"/>
    </location>
</feature>
<comment type="subcellular location">
    <subcellularLocation>
        <location evidence="1">Cell envelope</location>
    </subcellularLocation>
</comment>
<accession>A0A2U1V9L5</accession>
<dbReference type="InterPro" id="IPR018976">
    <property type="entry name" value="Imelysin-like"/>
</dbReference>
<evidence type="ECO:0000259" key="4">
    <source>
        <dbReference type="Pfam" id="PF09375"/>
    </source>
</evidence>
<evidence type="ECO:0000256" key="1">
    <source>
        <dbReference type="ARBA" id="ARBA00004196"/>
    </source>
</evidence>
<dbReference type="InterPro" id="IPR034984">
    <property type="entry name" value="Imelysin-like_IPPA"/>
</dbReference>
<protein>
    <recommendedName>
        <fullName evidence="4">Imelysin-like domain-containing protein</fullName>
    </recommendedName>
</protein>
<dbReference type="EMBL" id="PDOA01000001">
    <property type="protein sequence ID" value="PWC30566.1"/>
    <property type="molecule type" value="Genomic_DNA"/>
</dbReference>
<dbReference type="OrthoDB" id="5729110at2"/>
<evidence type="ECO:0000256" key="2">
    <source>
        <dbReference type="ARBA" id="ARBA00022729"/>
    </source>
</evidence>
<dbReference type="GO" id="GO:0030313">
    <property type="term" value="C:cell envelope"/>
    <property type="evidence" value="ECO:0007669"/>
    <property type="project" value="UniProtKB-SubCell"/>
</dbReference>
<dbReference type="RefSeq" id="WP_109515138.1">
    <property type="nucleotide sequence ID" value="NZ_PDOA01000001.1"/>
</dbReference>
<sequence length="369" mass="38714">MPLARRALLSFGILAVPLRLLAPGTARAAPDEAAFRALNRAAVEQVLLPAYRRFAEATANLAARLDALARTPQEQPALEAAREGFARAMLAWQEIQHVRVGPAELFSRHPRIQFWPDPRNAIGRDLSAAIAARDPAALEARANALGQVTTQGLPALERLLYGEEAVARLRAGDAEAAYRGALLRAIGGNLSTLAQDMLAGWTGGETPYGAALAEPRPPYATPQEATLELFKALHAAVEMVADRKLTRALGSSAGTARAQLLEAWRSGLSGQAVQANLAAARALYERAFAPALAAGGEAELKGLLDRAFAQLGASAAAMPLPLEAAIGDPARREAVAVVQREAAALKALLAQRLAPALGIPLGFNALDGD</sequence>
<proteinExistence type="predicted"/>
<evidence type="ECO:0000256" key="3">
    <source>
        <dbReference type="SAM" id="SignalP"/>
    </source>
</evidence>
<dbReference type="Gene3D" id="1.20.1420.20">
    <property type="entry name" value="M75 peptidase, HXXE motif"/>
    <property type="match status" value="1"/>
</dbReference>
<dbReference type="CDD" id="cd14659">
    <property type="entry name" value="Imelysin-like_IPPA"/>
    <property type="match status" value="1"/>
</dbReference>
<keyword evidence="6" id="KW-1185">Reference proteome</keyword>
<dbReference type="Pfam" id="PF09375">
    <property type="entry name" value="Peptidase_M75"/>
    <property type="match status" value="1"/>
</dbReference>
<evidence type="ECO:0000313" key="5">
    <source>
        <dbReference type="EMBL" id="PWC30566.1"/>
    </source>
</evidence>
<reference evidence="6" key="1">
    <citation type="submission" date="2017-10" db="EMBL/GenBank/DDBJ databases">
        <authorList>
            <person name="Toshchakov S.V."/>
            <person name="Goeva M.A."/>
        </authorList>
    </citation>
    <scope>NUCLEOTIDE SEQUENCE [LARGE SCALE GENOMIC DNA]</scope>
    <source>
        <strain evidence="6">JR1/69-1-13</strain>
    </source>
</reference>
<keyword evidence="2 3" id="KW-0732">Signal</keyword>
<gene>
    <name evidence="5" type="ORF">CR165_01280</name>
</gene>
<dbReference type="InterPro" id="IPR038352">
    <property type="entry name" value="Imelysin_sf"/>
</dbReference>
<dbReference type="AlphaFoldDB" id="A0A2U1V9L5"/>
<comment type="caution">
    <text evidence="5">The sequence shown here is derived from an EMBL/GenBank/DDBJ whole genome shotgun (WGS) entry which is preliminary data.</text>
</comment>
<feature type="domain" description="Imelysin-like" evidence="4">
    <location>
        <begin position="48"/>
        <end position="346"/>
    </location>
</feature>
<evidence type="ECO:0000313" key="6">
    <source>
        <dbReference type="Proteomes" id="UP000245048"/>
    </source>
</evidence>
<dbReference type="Proteomes" id="UP000245048">
    <property type="component" value="Unassembled WGS sequence"/>
</dbReference>
<feature type="signal peptide" evidence="3">
    <location>
        <begin position="1"/>
        <end position="28"/>
    </location>
</feature>